<evidence type="ECO:0008006" key="3">
    <source>
        <dbReference type="Google" id="ProtNLM"/>
    </source>
</evidence>
<accession>W0I8M1</accession>
<dbReference type="HOGENOM" id="CLU_102063_1_0_2"/>
<dbReference type="AlphaFoldDB" id="W0I8M1"/>
<dbReference type="Gene3D" id="3.40.50.11570">
    <property type="entry name" value="Protein of unknown function DUF257"/>
    <property type="match status" value="1"/>
</dbReference>
<dbReference type="OrthoDB" id="85875at2157"/>
<dbReference type="RefSeq" id="WP_042681588.1">
    <property type="nucleotide sequence ID" value="NZ_CP006965.1"/>
</dbReference>
<dbReference type="Pfam" id="PF03192">
    <property type="entry name" value="DUF257"/>
    <property type="match status" value="1"/>
</dbReference>
<sequence>MVEQGFEFIFSQLRAGETILIEYTSVSSPEILLYVLEEYCKQHDIPMIIDDMADTLPEFLIRLDLIGLPIEGFKDIPVIKIGGHRDEGNVIGRIEIEKYSLNLQYYDLIYERVVPPKMVYNPVLGIHKLFLINSIKEYGGGIRLLRNISKYVGNKTRIALYFIHKDLTQTKFPELLYLFEEIATSVMQWERSGSTYKLKVVKSANNNILEKIATINFEDIKKM</sequence>
<dbReference type="InterPro" id="IPR005489">
    <property type="entry name" value="DUF257"/>
</dbReference>
<dbReference type="KEGG" id="ths:TES1_1437"/>
<dbReference type="STRING" id="582419.TES1_1437"/>
<dbReference type="EMBL" id="CP006965">
    <property type="protein sequence ID" value="AHF80815.1"/>
    <property type="molecule type" value="Genomic_DNA"/>
</dbReference>
<gene>
    <name evidence="1" type="ORF">TES1_1437</name>
</gene>
<dbReference type="Proteomes" id="UP000019027">
    <property type="component" value="Chromosome"/>
</dbReference>
<proteinExistence type="predicted"/>
<keyword evidence="2" id="KW-1185">Reference proteome</keyword>
<reference evidence="1 2" key="1">
    <citation type="journal article" date="2014" name="Int. J. Syst. Evol. Microbiol.">
        <title>Thermococcus paralvinellae sp. nov. and Thermococcus cleftensis sp. nov. of hyperthermophilic heterotrophs from deep-sea hydrothermal vents.</title>
        <authorList>
            <person name="Hensley S.A."/>
            <person name="Jung J.H."/>
            <person name="Park C.S."/>
            <person name="Holden J.F."/>
        </authorList>
    </citation>
    <scope>NUCLEOTIDE SEQUENCE [LARGE SCALE GENOMIC DNA]</scope>
    <source>
        <strain evidence="1 2">ES1</strain>
    </source>
</reference>
<evidence type="ECO:0000313" key="1">
    <source>
        <dbReference type="EMBL" id="AHF80815.1"/>
    </source>
</evidence>
<protein>
    <recommendedName>
        <fullName evidence="3">KaiC-like domain-containing protein</fullName>
    </recommendedName>
</protein>
<evidence type="ECO:0000313" key="2">
    <source>
        <dbReference type="Proteomes" id="UP000019027"/>
    </source>
</evidence>
<name>W0I8M1_9EURY</name>
<dbReference type="GeneID" id="24906315"/>
<organism evidence="1 2">
    <name type="scientific">Thermococcus paralvinellae</name>
    <dbReference type="NCBI Taxonomy" id="582419"/>
    <lineage>
        <taxon>Archaea</taxon>
        <taxon>Methanobacteriati</taxon>
        <taxon>Methanobacteriota</taxon>
        <taxon>Thermococci</taxon>
        <taxon>Thermococcales</taxon>
        <taxon>Thermococcaceae</taxon>
        <taxon>Thermococcus</taxon>
    </lineage>
</organism>